<keyword evidence="1" id="KW-1133">Transmembrane helix</keyword>
<dbReference type="Proteomes" id="UP000634667">
    <property type="component" value="Unassembled WGS sequence"/>
</dbReference>
<evidence type="ECO:0008006" key="4">
    <source>
        <dbReference type="Google" id="ProtNLM"/>
    </source>
</evidence>
<dbReference type="EMBL" id="BMYR01000002">
    <property type="protein sequence ID" value="GGW52723.1"/>
    <property type="molecule type" value="Genomic_DNA"/>
</dbReference>
<feature type="transmembrane region" description="Helical" evidence="1">
    <location>
        <begin position="189"/>
        <end position="207"/>
    </location>
</feature>
<proteinExistence type="predicted"/>
<sequence>MELLERYIEALHAELPAAQADEFCREVKANILDELEAIPDSEQASQLTRILLHYGDPKQLALRYAPVTPLIAASDMALFWELNRVMLAVIAAIQGLVLLFNWLTSEHIRLVQSVIQYAFATATMAAVGFACITLIFYSTYLSKEGQSNESQSKARQIKKSTVPEWSPTDLPAIRFSWQRIKRTDLIQDMASILALVMVLWPSLWLTAPEVSLSNWFIPELQLWRIMVLIWCALAFERLFWWLFKPIWNQTQLIITISLQLSLLVLLAWGASYSQWLAPDVIANFIEDPQVLTWSYWTRQSIVAVIAVIILFELGRDLLRLRQLRACN</sequence>
<gene>
    <name evidence="2" type="ORF">GCM10008111_05990</name>
</gene>
<evidence type="ECO:0000313" key="3">
    <source>
        <dbReference type="Proteomes" id="UP000634667"/>
    </source>
</evidence>
<feature type="transmembrane region" description="Helical" evidence="1">
    <location>
        <begin position="85"/>
        <end position="103"/>
    </location>
</feature>
<keyword evidence="3" id="KW-1185">Reference proteome</keyword>
<protein>
    <recommendedName>
        <fullName evidence="4">Integral membrane protein</fullName>
    </recommendedName>
</protein>
<evidence type="ECO:0000256" key="1">
    <source>
        <dbReference type="SAM" id="Phobius"/>
    </source>
</evidence>
<comment type="caution">
    <text evidence="2">The sequence shown here is derived from an EMBL/GenBank/DDBJ whole genome shotgun (WGS) entry which is preliminary data.</text>
</comment>
<feature type="transmembrane region" description="Helical" evidence="1">
    <location>
        <begin position="115"/>
        <end position="137"/>
    </location>
</feature>
<keyword evidence="1" id="KW-0812">Transmembrane</keyword>
<dbReference type="RefSeq" id="WP_189480365.1">
    <property type="nucleotide sequence ID" value="NZ_BMYR01000002.1"/>
</dbReference>
<feature type="transmembrane region" description="Helical" evidence="1">
    <location>
        <begin position="222"/>
        <end position="240"/>
    </location>
</feature>
<reference evidence="3" key="1">
    <citation type="journal article" date="2019" name="Int. J. Syst. Evol. Microbiol.">
        <title>The Global Catalogue of Microorganisms (GCM) 10K type strain sequencing project: providing services to taxonomists for standard genome sequencing and annotation.</title>
        <authorList>
            <consortium name="The Broad Institute Genomics Platform"/>
            <consortium name="The Broad Institute Genome Sequencing Center for Infectious Disease"/>
            <person name="Wu L."/>
            <person name="Ma J."/>
        </authorList>
    </citation>
    <scope>NUCLEOTIDE SEQUENCE [LARGE SCALE GENOMIC DNA]</scope>
    <source>
        <strain evidence="3">KCTC 23723</strain>
    </source>
</reference>
<name>A0ABQ2WER4_9ALTE</name>
<organism evidence="2 3">
    <name type="scientific">Alishewanella tabrizica</name>
    <dbReference type="NCBI Taxonomy" id="671278"/>
    <lineage>
        <taxon>Bacteria</taxon>
        <taxon>Pseudomonadati</taxon>
        <taxon>Pseudomonadota</taxon>
        <taxon>Gammaproteobacteria</taxon>
        <taxon>Alteromonadales</taxon>
        <taxon>Alteromonadaceae</taxon>
        <taxon>Alishewanella</taxon>
    </lineage>
</organism>
<feature type="transmembrane region" description="Helical" evidence="1">
    <location>
        <begin position="252"/>
        <end position="275"/>
    </location>
</feature>
<keyword evidence="1" id="KW-0472">Membrane</keyword>
<accession>A0ABQ2WER4</accession>
<feature type="transmembrane region" description="Helical" evidence="1">
    <location>
        <begin position="295"/>
        <end position="314"/>
    </location>
</feature>
<evidence type="ECO:0000313" key="2">
    <source>
        <dbReference type="EMBL" id="GGW52723.1"/>
    </source>
</evidence>